<dbReference type="PANTHER" id="PTHR42756">
    <property type="entry name" value="TRANSCRIPTIONAL REGULATOR, MARR"/>
    <property type="match status" value="1"/>
</dbReference>
<dbReference type="PROSITE" id="PS50995">
    <property type="entry name" value="HTH_MARR_2"/>
    <property type="match status" value="1"/>
</dbReference>
<evidence type="ECO:0000256" key="3">
    <source>
        <dbReference type="ARBA" id="ARBA00023163"/>
    </source>
</evidence>
<keyword evidence="3" id="KW-0804">Transcription</keyword>
<dbReference type="RefSeq" id="WP_163817429.1">
    <property type="nucleotide sequence ID" value="NZ_JAAGOB010000003.1"/>
</dbReference>
<evidence type="ECO:0000259" key="4">
    <source>
        <dbReference type="PROSITE" id="PS50995"/>
    </source>
</evidence>
<accession>A0A6N9YJC4</accession>
<dbReference type="GO" id="GO:0003677">
    <property type="term" value="F:DNA binding"/>
    <property type="evidence" value="ECO:0007669"/>
    <property type="project" value="UniProtKB-KW"/>
</dbReference>
<gene>
    <name evidence="5" type="ORF">G1H11_06990</name>
</gene>
<feature type="domain" description="HTH marR-type" evidence="4">
    <location>
        <begin position="35"/>
        <end position="170"/>
    </location>
</feature>
<evidence type="ECO:0000313" key="6">
    <source>
        <dbReference type="Proteomes" id="UP000469185"/>
    </source>
</evidence>
<organism evidence="5 6">
    <name type="scientific">Phytoactinopolyspora alkaliphila</name>
    <dbReference type="NCBI Taxonomy" id="1783498"/>
    <lineage>
        <taxon>Bacteria</taxon>
        <taxon>Bacillati</taxon>
        <taxon>Actinomycetota</taxon>
        <taxon>Actinomycetes</taxon>
        <taxon>Jiangellales</taxon>
        <taxon>Jiangellaceae</taxon>
        <taxon>Phytoactinopolyspora</taxon>
    </lineage>
</organism>
<dbReference type="PANTHER" id="PTHR42756:SF1">
    <property type="entry name" value="TRANSCRIPTIONAL REPRESSOR OF EMRAB OPERON"/>
    <property type="match status" value="1"/>
</dbReference>
<evidence type="ECO:0000256" key="1">
    <source>
        <dbReference type="ARBA" id="ARBA00023015"/>
    </source>
</evidence>
<dbReference type="Gene3D" id="1.10.10.10">
    <property type="entry name" value="Winged helix-like DNA-binding domain superfamily/Winged helix DNA-binding domain"/>
    <property type="match status" value="1"/>
</dbReference>
<keyword evidence="6" id="KW-1185">Reference proteome</keyword>
<reference evidence="5 6" key="1">
    <citation type="submission" date="2020-02" db="EMBL/GenBank/DDBJ databases">
        <authorList>
            <person name="Li X.-J."/>
            <person name="Feng X.-M."/>
        </authorList>
    </citation>
    <scope>NUCLEOTIDE SEQUENCE [LARGE SCALE GENOMIC DNA]</scope>
    <source>
        <strain evidence="5 6">CGMCC 4.7225</strain>
    </source>
</reference>
<evidence type="ECO:0000256" key="2">
    <source>
        <dbReference type="ARBA" id="ARBA00023125"/>
    </source>
</evidence>
<dbReference type="Pfam" id="PF12802">
    <property type="entry name" value="MarR_2"/>
    <property type="match status" value="1"/>
</dbReference>
<dbReference type="PRINTS" id="PR00598">
    <property type="entry name" value="HTHMARR"/>
</dbReference>
<dbReference type="InterPro" id="IPR000835">
    <property type="entry name" value="HTH_MarR-typ"/>
</dbReference>
<dbReference type="InterPro" id="IPR036388">
    <property type="entry name" value="WH-like_DNA-bd_sf"/>
</dbReference>
<name>A0A6N9YJC4_9ACTN</name>
<dbReference type="SMART" id="SM00347">
    <property type="entry name" value="HTH_MARR"/>
    <property type="match status" value="1"/>
</dbReference>
<sequence>MSRFLTRIVLYVTTDEVDRLVEAWRRERPELDVSPMEVLSRVTRLARHLDRARRSAFAALGLEPWEFDVLAALRRSGAPYELSPGTLLAQTMVTSGTMTARVDKLTARGLVTRRRDDQDRRAVKVALTDAGRAAVDAALDGLLAHERTILANVTPEDQAMLATLLRAVVIPFDDTAG</sequence>
<dbReference type="InterPro" id="IPR036390">
    <property type="entry name" value="WH_DNA-bd_sf"/>
</dbReference>
<evidence type="ECO:0000313" key="5">
    <source>
        <dbReference type="EMBL" id="NED95057.1"/>
    </source>
</evidence>
<keyword evidence="2" id="KW-0238">DNA-binding</keyword>
<dbReference type="EMBL" id="JAAGOB010000003">
    <property type="protein sequence ID" value="NED95057.1"/>
    <property type="molecule type" value="Genomic_DNA"/>
</dbReference>
<keyword evidence="1" id="KW-0805">Transcription regulation</keyword>
<dbReference type="SUPFAM" id="SSF46785">
    <property type="entry name" value="Winged helix' DNA-binding domain"/>
    <property type="match status" value="1"/>
</dbReference>
<comment type="caution">
    <text evidence="5">The sequence shown here is derived from an EMBL/GenBank/DDBJ whole genome shotgun (WGS) entry which is preliminary data.</text>
</comment>
<dbReference type="Proteomes" id="UP000469185">
    <property type="component" value="Unassembled WGS sequence"/>
</dbReference>
<dbReference type="GO" id="GO:0003700">
    <property type="term" value="F:DNA-binding transcription factor activity"/>
    <property type="evidence" value="ECO:0007669"/>
    <property type="project" value="InterPro"/>
</dbReference>
<dbReference type="AlphaFoldDB" id="A0A6N9YJC4"/>
<proteinExistence type="predicted"/>
<protein>
    <submittedName>
        <fullName evidence="5">Winged helix-turn-helix transcriptional regulator</fullName>
    </submittedName>
</protein>